<feature type="compositionally biased region" description="Low complexity" evidence="1">
    <location>
        <begin position="467"/>
        <end position="494"/>
    </location>
</feature>
<feature type="compositionally biased region" description="Polar residues" evidence="1">
    <location>
        <begin position="559"/>
        <end position="573"/>
    </location>
</feature>
<dbReference type="InParanoid" id="A0A1C7NF65"/>
<feature type="region of interest" description="Disordered" evidence="1">
    <location>
        <begin position="429"/>
        <end position="667"/>
    </location>
</feature>
<gene>
    <name evidence="3" type="ORF">A0J61_04217</name>
</gene>
<feature type="compositionally biased region" description="Acidic residues" evidence="1">
    <location>
        <begin position="505"/>
        <end position="531"/>
    </location>
</feature>
<proteinExistence type="predicted"/>
<evidence type="ECO:0000256" key="1">
    <source>
        <dbReference type="SAM" id="MobiDB-lite"/>
    </source>
</evidence>
<keyword evidence="4" id="KW-1185">Reference proteome</keyword>
<evidence type="ECO:0000313" key="3">
    <source>
        <dbReference type="EMBL" id="OBZ87735.1"/>
    </source>
</evidence>
<dbReference type="InterPro" id="IPR058155">
    <property type="entry name" value="Skg3/CAF120-like_PH"/>
</dbReference>
<feature type="compositionally biased region" description="Low complexity" evidence="1">
    <location>
        <begin position="654"/>
        <end position="667"/>
    </location>
</feature>
<feature type="domain" description="PH" evidence="2">
    <location>
        <begin position="93"/>
        <end position="192"/>
    </location>
</feature>
<protein>
    <recommendedName>
        <fullName evidence="2">PH domain-containing protein</fullName>
    </recommendedName>
</protein>
<dbReference type="Proteomes" id="UP000093000">
    <property type="component" value="Unassembled WGS sequence"/>
</dbReference>
<dbReference type="STRING" id="101091.A0A1C7NF65"/>
<feature type="compositionally biased region" description="Polar residues" evidence="1">
    <location>
        <begin position="22"/>
        <end position="35"/>
    </location>
</feature>
<sequence length="956" mass="108572">MSASTASFESGMKNLSLKDDPQQQIVSQGQWFQASDSDEDDQPLQLNNGANRPASVRMKRPVNFVKPPHPQFSGVAPADMRVVQSLFESYSQKVYIEGYAEKKSERWSRYYVELCGSVLALWDAQFEGSNEQVVPEYIHITDLNADLLGKSAEPGKDNVLSLNSDGQIHLLLDFPNHQSLQQWVSAIYLSHFEYTKLQQIFTRHFLSRSTYADIQLKPADKIEGQIDVQLGSNKESQTVWAVVSDKVEEKKFFGKKSKPSKGHITLYESKKAKQPINTITNVVQAYIIYPKSAQQIDSVTSFKIEATGDHKEAIIKTASAKELGQWIIGTFDAFKLYGRPDRLLDDSLNASSLNFGEPRSNGDISRLFLELNEVSHVDMKSGNLTDIMAQLNNILSQKLQQQQHMVQQHLYARQSQQPMGLIHQIPSGVSMQNSQAPPPQRTSVYPNQALNMTNRPYSGLPQQQFGQPMHQLPQQMYLQQQQQPQQLRQQTSQQSTAKSHKVYASDDESEEDDNEENEDDEDDDDNSDIDDIVPKTKKTAKDKSSSDNVIGDIEKQEQASKTSLATSQKSSNAVIPVTLSDEPLKQRSEEESDESSDEDDASKTQRANNKAPTRRSKPKVSRTQVSVSGSDDSDEEEEGAGYSGSDDDNIPIHQKQQQQRQQQQQQGQFLQEPFFEYDPSQQWDSASTYNASQNMMHPQYQGYYDENGYSMMGEDGPVIPQLGDRFATQNSLLDTYRAHHPSAHDQEDYARATGQPLIQVPNKPPVPRAGLVGMISQLEHEKKQEKTNKTRLAEMEKERILERERERYLMEQRQQMMQPMMNQGSTMNQNMMYPGMMPMMGNQMPMMNMMGQGMMYPGVMNMQNPSLMSMQNPGLMNMQNPGLMNMQNPSMMSMQMMPPVMDPRMSMMMMQQQYGQHPIWQQQQQMFNSHFNGSVQDDDEDDDVPLGAKEPSHTRK</sequence>
<organism evidence="3 4">
    <name type="scientific">Choanephora cucurbitarum</name>
    <dbReference type="NCBI Taxonomy" id="101091"/>
    <lineage>
        <taxon>Eukaryota</taxon>
        <taxon>Fungi</taxon>
        <taxon>Fungi incertae sedis</taxon>
        <taxon>Mucoromycota</taxon>
        <taxon>Mucoromycotina</taxon>
        <taxon>Mucoromycetes</taxon>
        <taxon>Mucorales</taxon>
        <taxon>Mucorineae</taxon>
        <taxon>Choanephoraceae</taxon>
        <taxon>Choanephoroideae</taxon>
        <taxon>Choanephora</taxon>
    </lineage>
</organism>
<comment type="caution">
    <text evidence="3">The sequence shown here is derived from an EMBL/GenBank/DDBJ whole genome shotgun (WGS) entry which is preliminary data.</text>
</comment>
<dbReference type="PROSITE" id="PS50003">
    <property type="entry name" value="PH_DOMAIN"/>
    <property type="match status" value="1"/>
</dbReference>
<dbReference type="Pfam" id="PF25381">
    <property type="entry name" value="PH_26"/>
    <property type="match status" value="1"/>
</dbReference>
<feature type="compositionally biased region" description="Acidic residues" evidence="1">
    <location>
        <begin position="631"/>
        <end position="649"/>
    </location>
</feature>
<evidence type="ECO:0000259" key="2">
    <source>
        <dbReference type="PROSITE" id="PS50003"/>
    </source>
</evidence>
<dbReference type="OrthoDB" id="5563754at2759"/>
<dbReference type="EMBL" id="LUGH01000201">
    <property type="protein sequence ID" value="OBZ87735.1"/>
    <property type="molecule type" value="Genomic_DNA"/>
</dbReference>
<dbReference type="CDD" id="cd00821">
    <property type="entry name" value="PH"/>
    <property type="match status" value="1"/>
</dbReference>
<dbReference type="SUPFAM" id="SSF50729">
    <property type="entry name" value="PH domain-like"/>
    <property type="match status" value="1"/>
</dbReference>
<feature type="compositionally biased region" description="Polar residues" evidence="1">
    <location>
        <begin position="923"/>
        <end position="935"/>
    </location>
</feature>
<dbReference type="InterPro" id="IPR001849">
    <property type="entry name" value="PH_domain"/>
</dbReference>
<evidence type="ECO:0000313" key="4">
    <source>
        <dbReference type="Proteomes" id="UP000093000"/>
    </source>
</evidence>
<feature type="region of interest" description="Disordered" evidence="1">
    <location>
        <begin position="923"/>
        <end position="956"/>
    </location>
</feature>
<dbReference type="Pfam" id="PF00169">
    <property type="entry name" value="PH"/>
    <property type="match status" value="1"/>
</dbReference>
<feature type="compositionally biased region" description="Polar residues" evidence="1">
    <location>
        <begin position="429"/>
        <end position="466"/>
    </location>
</feature>
<dbReference type="Gene3D" id="2.30.29.30">
    <property type="entry name" value="Pleckstrin-homology domain (PH domain)/Phosphotyrosine-binding domain (PTB)"/>
    <property type="match status" value="1"/>
</dbReference>
<name>A0A1C7NF65_9FUNG</name>
<feature type="compositionally biased region" description="Acidic residues" evidence="1">
    <location>
        <begin position="590"/>
        <end position="600"/>
    </location>
</feature>
<dbReference type="InterPro" id="IPR011993">
    <property type="entry name" value="PH-like_dom_sf"/>
</dbReference>
<feature type="region of interest" description="Disordered" evidence="1">
    <location>
        <begin position="1"/>
        <end position="52"/>
    </location>
</feature>
<dbReference type="AlphaFoldDB" id="A0A1C7NF65"/>
<reference evidence="3 4" key="1">
    <citation type="submission" date="2016-03" db="EMBL/GenBank/DDBJ databases">
        <title>Choanephora cucurbitarum.</title>
        <authorList>
            <person name="Min B."/>
            <person name="Park H."/>
            <person name="Park J.-H."/>
            <person name="Shin H.-D."/>
            <person name="Choi I.-G."/>
        </authorList>
    </citation>
    <scope>NUCLEOTIDE SEQUENCE [LARGE SCALE GENOMIC DNA]</scope>
    <source>
        <strain evidence="3 4">KUS-F28377</strain>
    </source>
</reference>
<accession>A0A1C7NF65</accession>